<feature type="transmembrane region" description="Helical" evidence="1">
    <location>
        <begin position="87"/>
        <end position="107"/>
    </location>
</feature>
<feature type="transmembrane region" description="Helical" evidence="1">
    <location>
        <begin position="127"/>
        <end position="144"/>
    </location>
</feature>
<dbReference type="Proteomes" id="UP001596977">
    <property type="component" value="Unassembled WGS sequence"/>
</dbReference>
<accession>A0ABW3H5E5</accession>
<evidence type="ECO:0000313" key="4">
    <source>
        <dbReference type="Proteomes" id="UP001596977"/>
    </source>
</evidence>
<gene>
    <name evidence="3" type="ORF">ACFQ1E_08985</name>
</gene>
<dbReference type="RefSeq" id="WP_380916294.1">
    <property type="nucleotide sequence ID" value="NZ_JBHTJG010000003.1"/>
</dbReference>
<keyword evidence="1" id="KW-0472">Membrane</keyword>
<evidence type="ECO:0000313" key="3">
    <source>
        <dbReference type="EMBL" id="MFD0946469.1"/>
    </source>
</evidence>
<evidence type="ECO:0000256" key="2">
    <source>
        <dbReference type="SAM" id="SignalP"/>
    </source>
</evidence>
<dbReference type="EMBL" id="JBHTJG010000003">
    <property type="protein sequence ID" value="MFD0946469.1"/>
    <property type="molecule type" value="Genomic_DNA"/>
</dbReference>
<protein>
    <submittedName>
        <fullName evidence="3">DUF2975 domain-containing protein</fullName>
    </submittedName>
</protein>
<feature type="signal peptide" evidence="2">
    <location>
        <begin position="1"/>
        <end position="24"/>
    </location>
</feature>
<evidence type="ECO:0000256" key="1">
    <source>
        <dbReference type="SAM" id="Phobius"/>
    </source>
</evidence>
<organism evidence="3 4">
    <name type="scientific">Sphingomonas canadensis</name>
    <dbReference type="NCBI Taxonomy" id="1219257"/>
    <lineage>
        <taxon>Bacteria</taxon>
        <taxon>Pseudomonadati</taxon>
        <taxon>Pseudomonadota</taxon>
        <taxon>Alphaproteobacteria</taxon>
        <taxon>Sphingomonadales</taxon>
        <taxon>Sphingomonadaceae</taxon>
        <taxon>Sphingomonas</taxon>
    </lineage>
</organism>
<feature type="chain" id="PRO_5046440005" evidence="2">
    <location>
        <begin position="25"/>
        <end position="157"/>
    </location>
</feature>
<feature type="transmembrane region" description="Helical" evidence="1">
    <location>
        <begin position="47"/>
        <end position="67"/>
    </location>
</feature>
<keyword evidence="4" id="KW-1185">Reference proteome</keyword>
<keyword evidence="1" id="KW-0812">Transmembrane</keyword>
<reference evidence="4" key="1">
    <citation type="journal article" date="2019" name="Int. J. Syst. Evol. Microbiol.">
        <title>The Global Catalogue of Microorganisms (GCM) 10K type strain sequencing project: providing services to taxonomists for standard genome sequencing and annotation.</title>
        <authorList>
            <consortium name="The Broad Institute Genomics Platform"/>
            <consortium name="The Broad Institute Genome Sequencing Center for Infectious Disease"/>
            <person name="Wu L."/>
            <person name="Ma J."/>
        </authorList>
    </citation>
    <scope>NUCLEOTIDE SEQUENCE [LARGE SCALE GENOMIC DNA]</scope>
    <source>
        <strain evidence="4">CCUG 62982</strain>
    </source>
</reference>
<name>A0ABW3H5E5_9SPHN</name>
<sequence length="157" mass="16159">MRLARGLRAAALAIAVLLPLLALAAMLAPAAMVEVHAGHLPCAWGGAVALAVSLLLAAGLVSLARMLALVMRGQVFAPAATRHFRRFALLLLLAAVAGVVLPVLVQAGLVAAGGRGTVVIGIDDRDLVTLLLGGVLFFVARLFDEAARLEEDSRSIV</sequence>
<keyword evidence="2" id="KW-0732">Signal</keyword>
<comment type="caution">
    <text evidence="3">The sequence shown here is derived from an EMBL/GenBank/DDBJ whole genome shotgun (WGS) entry which is preliminary data.</text>
</comment>
<proteinExistence type="predicted"/>
<keyword evidence="1" id="KW-1133">Transmembrane helix</keyword>